<keyword evidence="9" id="KW-1185">Reference proteome</keyword>
<evidence type="ECO:0000256" key="4">
    <source>
        <dbReference type="ARBA" id="ARBA00022496"/>
    </source>
</evidence>
<evidence type="ECO:0000256" key="1">
    <source>
        <dbReference type="ARBA" id="ARBA00004196"/>
    </source>
</evidence>
<reference evidence="9" key="1">
    <citation type="submission" date="2015-08" db="EMBL/GenBank/DDBJ databases">
        <title>Vibrio galatheae sp. nov., a novel member of the Vibrionaceae family isolated from the Solomon Islands.</title>
        <authorList>
            <person name="Giubergia S."/>
            <person name="Machado H."/>
            <person name="Mateiu R.V."/>
            <person name="Gram L."/>
        </authorList>
    </citation>
    <scope>NUCLEOTIDE SEQUENCE [LARGE SCALE GENOMIC DNA]</scope>
    <source>
        <strain evidence="9">DSM 19134</strain>
    </source>
</reference>
<dbReference type="EMBL" id="LHPI01000001">
    <property type="protein sequence ID" value="KOO09726.1"/>
    <property type="molecule type" value="Genomic_DNA"/>
</dbReference>
<evidence type="ECO:0000256" key="6">
    <source>
        <dbReference type="SAM" id="SignalP"/>
    </source>
</evidence>
<proteinExistence type="inferred from homology"/>
<feature type="chain" id="PRO_5005600675" evidence="6">
    <location>
        <begin position="18"/>
        <end position="305"/>
    </location>
</feature>
<name>A0A0M0I5X1_9VIBR</name>
<sequence>MVLSSLLLAMTSIACLAKETIVIEDALGTQRFTKHPQRVVALNWDILEQVLALDVVPIAAPNLPAYRQWVVNPVAPDEIQDIGTRAEPNLEMIARLKPDVILAASTQQDLLPLLKQIAPVVYLPNFSEKENAAQTAIHHYRLIAKLLGKTELAEKRLQQMDESFEALREKIENQYPQHQQKPLEVVVMRFASLNSVFMTTENSTAQYVLEKLGLTNPIHIGPRAWGIKQERINRLKYVEDGYVLYIHPFPAEAQLKQSRLWQAMPFVQKNHVNSVRPVWTYGGAMSLLYMAEAITDSLLELGAEQ</sequence>
<comment type="subcellular location">
    <subcellularLocation>
        <location evidence="1">Cell envelope</location>
    </subcellularLocation>
</comment>
<gene>
    <name evidence="8" type="ORF">AKJ31_02880</name>
</gene>
<dbReference type="STRING" id="171383.AKJ31_02880"/>
<evidence type="ECO:0000256" key="3">
    <source>
        <dbReference type="ARBA" id="ARBA00022448"/>
    </source>
</evidence>
<keyword evidence="5 6" id="KW-0732">Signal</keyword>
<dbReference type="GO" id="GO:0030288">
    <property type="term" value="C:outer membrane-bounded periplasmic space"/>
    <property type="evidence" value="ECO:0007669"/>
    <property type="project" value="TreeGrafter"/>
</dbReference>
<dbReference type="PRINTS" id="PR01715">
    <property type="entry name" value="FERRIBNDNGPP"/>
</dbReference>
<keyword evidence="4" id="KW-0408">Iron</keyword>
<evidence type="ECO:0000256" key="2">
    <source>
        <dbReference type="ARBA" id="ARBA00008814"/>
    </source>
</evidence>
<dbReference type="PANTHER" id="PTHR30532:SF1">
    <property type="entry name" value="IRON(3+)-HYDROXAMATE-BINDING PROTEIN FHUD"/>
    <property type="match status" value="1"/>
</dbReference>
<dbReference type="Gene3D" id="3.40.50.1980">
    <property type="entry name" value="Nitrogenase molybdenum iron protein domain"/>
    <property type="match status" value="2"/>
</dbReference>
<evidence type="ECO:0000259" key="7">
    <source>
        <dbReference type="PROSITE" id="PS50983"/>
    </source>
</evidence>
<dbReference type="PATRIC" id="fig|171383.3.peg.588"/>
<keyword evidence="4" id="KW-0410">Iron transport</keyword>
<keyword evidence="4" id="KW-0406">Ion transport</keyword>
<protein>
    <submittedName>
        <fullName evidence="8">Iron-hydroxamate ABC transporter substrate-binding protein</fullName>
    </submittedName>
</protein>
<dbReference type="PANTHER" id="PTHR30532">
    <property type="entry name" value="IRON III DICITRATE-BINDING PERIPLASMIC PROTEIN"/>
    <property type="match status" value="1"/>
</dbReference>
<dbReference type="SUPFAM" id="SSF53807">
    <property type="entry name" value="Helical backbone' metal receptor"/>
    <property type="match status" value="1"/>
</dbReference>
<dbReference type="Proteomes" id="UP000037530">
    <property type="component" value="Unassembled WGS sequence"/>
</dbReference>
<dbReference type="GO" id="GO:1901678">
    <property type="term" value="P:iron coordination entity transport"/>
    <property type="evidence" value="ECO:0007669"/>
    <property type="project" value="UniProtKB-ARBA"/>
</dbReference>
<dbReference type="InterPro" id="IPR051313">
    <property type="entry name" value="Bact_iron-sidero_bind"/>
</dbReference>
<evidence type="ECO:0000313" key="9">
    <source>
        <dbReference type="Proteomes" id="UP000037530"/>
    </source>
</evidence>
<dbReference type="PROSITE" id="PS50983">
    <property type="entry name" value="FE_B12_PBP"/>
    <property type="match status" value="1"/>
</dbReference>
<dbReference type="Pfam" id="PF01497">
    <property type="entry name" value="Peripla_BP_2"/>
    <property type="match status" value="1"/>
</dbReference>
<comment type="caution">
    <text evidence="8">The sequence shown here is derived from an EMBL/GenBank/DDBJ whole genome shotgun (WGS) entry which is preliminary data.</text>
</comment>
<accession>A0A0M0I5X1</accession>
<evidence type="ECO:0000256" key="5">
    <source>
        <dbReference type="ARBA" id="ARBA00022729"/>
    </source>
</evidence>
<dbReference type="CDD" id="cd01146">
    <property type="entry name" value="FhuD"/>
    <property type="match status" value="1"/>
</dbReference>
<dbReference type="InterPro" id="IPR002491">
    <property type="entry name" value="ABC_transptr_periplasmic_BD"/>
</dbReference>
<comment type="similarity">
    <text evidence="2">Belongs to the bacterial solute-binding protein 8 family.</text>
</comment>
<keyword evidence="3" id="KW-0813">Transport</keyword>
<dbReference type="AlphaFoldDB" id="A0A0M0I5X1"/>
<organism evidence="8 9">
    <name type="scientific">Vibrio hepatarius</name>
    <dbReference type="NCBI Taxonomy" id="171383"/>
    <lineage>
        <taxon>Bacteria</taxon>
        <taxon>Pseudomonadati</taxon>
        <taxon>Pseudomonadota</taxon>
        <taxon>Gammaproteobacteria</taxon>
        <taxon>Vibrionales</taxon>
        <taxon>Vibrionaceae</taxon>
        <taxon>Vibrio</taxon>
        <taxon>Vibrio oreintalis group</taxon>
    </lineage>
</organism>
<feature type="signal peptide" evidence="6">
    <location>
        <begin position="1"/>
        <end position="17"/>
    </location>
</feature>
<evidence type="ECO:0000313" key="8">
    <source>
        <dbReference type="EMBL" id="KOO09726.1"/>
    </source>
</evidence>
<feature type="domain" description="Fe/B12 periplasmic-binding" evidence="7">
    <location>
        <begin position="38"/>
        <end position="305"/>
    </location>
</feature>